<sequence length="190" mass="21516">MPNLHLSTGQNRVERDDGQRSPAPLPLIVQEVVSPEDLEELPRLADSSGDDESMIQKSIRPLRRSERLKHRWADEDQVIEGPSTITNTLATEKNTTYIMGDFNLDLLKSHTDNKIQYFLDIIHTHSFINHIDQPTRFTSSTNTLIDNIFSNSLVSSTTAGCFYTDINDHLPTFLLSHRTNSTQPSRVVVT</sequence>
<reference evidence="2 4" key="2">
    <citation type="journal article" date="2013" name="Nature">
        <title>Insights into bilaterian evolution from three spiralian genomes.</title>
        <authorList>
            <person name="Simakov O."/>
            <person name="Marletaz F."/>
            <person name="Cho S.J."/>
            <person name="Edsinger-Gonzales E."/>
            <person name="Havlak P."/>
            <person name="Hellsten U."/>
            <person name="Kuo D.H."/>
            <person name="Larsson T."/>
            <person name="Lv J."/>
            <person name="Arendt D."/>
            <person name="Savage R."/>
            <person name="Osoegawa K."/>
            <person name="de Jong P."/>
            <person name="Grimwood J."/>
            <person name="Chapman J.A."/>
            <person name="Shapiro H."/>
            <person name="Aerts A."/>
            <person name="Otillar R.P."/>
            <person name="Terry A.Y."/>
            <person name="Boore J.L."/>
            <person name="Grigoriev I.V."/>
            <person name="Lindberg D.R."/>
            <person name="Seaver E.C."/>
            <person name="Weisblat D.A."/>
            <person name="Putnam N.H."/>
            <person name="Rokhsar D.S."/>
        </authorList>
    </citation>
    <scope>NUCLEOTIDE SEQUENCE</scope>
    <source>
        <strain evidence="2 4">I ESC-2004</strain>
    </source>
</reference>
<organism evidence="2">
    <name type="scientific">Capitella teleta</name>
    <name type="common">Polychaete worm</name>
    <dbReference type="NCBI Taxonomy" id="283909"/>
    <lineage>
        <taxon>Eukaryota</taxon>
        <taxon>Metazoa</taxon>
        <taxon>Spiralia</taxon>
        <taxon>Lophotrochozoa</taxon>
        <taxon>Annelida</taxon>
        <taxon>Polychaeta</taxon>
        <taxon>Sedentaria</taxon>
        <taxon>Scolecida</taxon>
        <taxon>Capitellidae</taxon>
        <taxon>Capitella</taxon>
    </lineage>
</organism>
<evidence type="ECO:0000313" key="2">
    <source>
        <dbReference type="EMBL" id="ELU18595.1"/>
    </source>
</evidence>
<protein>
    <recommendedName>
        <fullName evidence="5">Endonuclease/exonuclease/phosphatase domain-containing protein</fullName>
    </recommendedName>
</protein>
<reference evidence="4" key="1">
    <citation type="submission" date="2012-12" db="EMBL/GenBank/DDBJ databases">
        <authorList>
            <person name="Hellsten U."/>
            <person name="Grimwood J."/>
            <person name="Chapman J.A."/>
            <person name="Shapiro H."/>
            <person name="Aerts A."/>
            <person name="Otillar R.P."/>
            <person name="Terry A.Y."/>
            <person name="Boore J.L."/>
            <person name="Simakov O."/>
            <person name="Marletaz F."/>
            <person name="Cho S.-J."/>
            <person name="Edsinger-Gonzales E."/>
            <person name="Havlak P."/>
            <person name="Kuo D.-H."/>
            <person name="Larsson T."/>
            <person name="Lv J."/>
            <person name="Arendt D."/>
            <person name="Savage R."/>
            <person name="Osoegawa K."/>
            <person name="de Jong P."/>
            <person name="Lindberg D.R."/>
            <person name="Seaver E.C."/>
            <person name="Weisblat D.A."/>
            <person name="Putnam N.H."/>
            <person name="Grigoriev I.V."/>
            <person name="Rokhsar D.S."/>
        </authorList>
    </citation>
    <scope>NUCLEOTIDE SEQUENCE</scope>
    <source>
        <strain evidence="4">I ESC-2004</strain>
    </source>
</reference>
<dbReference type="AlphaFoldDB" id="R7VMC4"/>
<feature type="region of interest" description="Disordered" evidence="1">
    <location>
        <begin position="1"/>
        <end position="26"/>
    </location>
</feature>
<proteinExistence type="predicted"/>
<gene>
    <name evidence="2" type="ORF">CAPTEDRAFT_209499</name>
</gene>
<evidence type="ECO:0008006" key="5">
    <source>
        <dbReference type="Google" id="ProtNLM"/>
    </source>
</evidence>
<dbReference type="STRING" id="283909.R7VMC4"/>
<dbReference type="Proteomes" id="UP000014760">
    <property type="component" value="Unassembled WGS sequence"/>
</dbReference>
<dbReference type="OrthoDB" id="416454at2759"/>
<dbReference type="HOGENOM" id="CLU_1431333_0_0_1"/>
<dbReference type="EMBL" id="KB291821">
    <property type="protein sequence ID" value="ELU18595.1"/>
    <property type="molecule type" value="Genomic_DNA"/>
</dbReference>
<evidence type="ECO:0000256" key="1">
    <source>
        <dbReference type="SAM" id="MobiDB-lite"/>
    </source>
</evidence>
<name>R7VMC4_CAPTE</name>
<feature type="compositionally biased region" description="Polar residues" evidence="1">
    <location>
        <begin position="1"/>
        <end position="11"/>
    </location>
</feature>
<dbReference type="EMBL" id="AMQN01034714">
    <property type="status" value="NOT_ANNOTATED_CDS"/>
    <property type="molecule type" value="Genomic_DNA"/>
</dbReference>
<keyword evidence="4" id="KW-1185">Reference proteome</keyword>
<dbReference type="EnsemblMetazoa" id="CapteT209499">
    <property type="protein sequence ID" value="CapteP209499"/>
    <property type="gene ID" value="CapteG209499"/>
</dbReference>
<accession>R7VMC4</accession>
<evidence type="ECO:0000313" key="4">
    <source>
        <dbReference type="Proteomes" id="UP000014760"/>
    </source>
</evidence>
<reference evidence="3" key="3">
    <citation type="submission" date="2015-06" db="UniProtKB">
        <authorList>
            <consortium name="EnsemblMetazoa"/>
        </authorList>
    </citation>
    <scope>IDENTIFICATION</scope>
</reference>
<evidence type="ECO:0000313" key="3">
    <source>
        <dbReference type="EnsemblMetazoa" id="CapteP209499"/>
    </source>
</evidence>
<feature type="non-terminal residue" evidence="2">
    <location>
        <position position="190"/>
    </location>
</feature>